<feature type="transmembrane region" description="Helical" evidence="11">
    <location>
        <begin position="131"/>
        <end position="150"/>
    </location>
</feature>
<keyword evidence="6" id="KW-0931">ER-Golgi transport</keyword>
<evidence type="ECO:0000256" key="10">
    <source>
        <dbReference type="ARBA" id="ARBA00023170"/>
    </source>
</evidence>
<evidence type="ECO:0000256" key="6">
    <source>
        <dbReference type="ARBA" id="ARBA00022892"/>
    </source>
</evidence>
<comment type="similarity">
    <text evidence="2">Belongs to the ERD2 family.</text>
</comment>
<dbReference type="GO" id="GO:0046923">
    <property type="term" value="F:ER retention sequence binding"/>
    <property type="evidence" value="ECO:0007669"/>
    <property type="project" value="InterPro"/>
</dbReference>
<reference evidence="12 13" key="1">
    <citation type="journal article" date="2019" name="Nat. Ecol. Evol.">
        <title>Megaphylogeny resolves global patterns of mushroom evolution.</title>
        <authorList>
            <person name="Varga T."/>
            <person name="Krizsan K."/>
            <person name="Foldi C."/>
            <person name="Dima B."/>
            <person name="Sanchez-Garcia M."/>
            <person name="Sanchez-Ramirez S."/>
            <person name="Szollosi G.J."/>
            <person name="Szarkandi J.G."/>
            <person name="Papp V."/>
            <person name="Albert L."/>
            <person name="Andreopoulos W."/>
            <person name="Angelini C."/>
            <person name="Antonin V."/>
            <person name="Barry K.W."/>
            <person name="Bougher N.L."/>
            <person name="Buchanan P."/>
            <person name="Buyck B."/>
            <person name="Bense V."/>
            <person name="Catcheside P."/>
            <person name="Chovatia M."/>
            <person name="Cooper J."/>
            <person name="Damon W."/>
            <person name="Desjardin D."/>
            <person name="Finy P."/>
            <person name="Geml J."/>
            <person name="Haridas S."/>
            <person name="Hughes K."/>
            <person name="Justo A."/>
            <person name="Karasinski D."/>
            <person name="Kautmanova I."/>
            <person name="Kiss B."/>
            <person name="Kocsube S."/>
            <person name="Kotiranta H."/>
            <person name="LaButti K.M."/>
            <person name="Lechner B.E."/>
            <person name="Liimatainen K."/>
            <person name="Lipzen A."/>
            <person name="Lukacs Z."/>
            <person name="Mihaltcheva S."/>
            <person name="Morgado L.N."/>
            <person name="Niskanen T."/>
            <person name="Noordeloos M.E."/>
            <person name="Ohm R.A."/>
            <person name="Ortiz-Santana B."/>
            <person name="Ovrebo C."/>
            <person name="Racz N."/>
            <person name="Riley R."/>
            <person name="Savchenko A."/>
            <person name="Shiryaev A."/>
            <person name="Soop K."/>
            <person name="Spirin V."/>
            <person name="Szebenyi C."/>
            <person name="Tomsovsky M."/>
            <person name="Tulloss R.E."/>
            <person name="Uehling J."/>
            <person name="Grigoriev I.V."/>
            <person name="Vagvolgyi C."/>
            <person name="Papp T."/>
            <person name="Martin F.M."/>
            <person name="Miettinen O."/>
            <person name="Hibbett D.S."/>
            <person name="Nagy L.G."/>
        </authorList>
    </citation>
    <scope>NUCLEOTIDE SEQUENCE [LARGE SCALE GENOMIC DNA]</scope>
    <source>
        <strain evidence="12 13">OMC1185</strain>
    </source>
</reference>
<dbReference type="Proteomes" id="UP000305948">
    <property type="component" value="Unassembled WGS sequence"/>
</dbReference>
<dbReference type="EMBL" id="ML213528">
    <property type="protein sequence ID" value="TFK46602.1"/>
    <property type="molecule type" value="Genomic_DNA"/>
</dbReference>
<evidence type="ECO:0000256" key="1">
    <source>
        <dbReference type="ARBA" id="ARBA00004477"/>
    </source>
</evidence>
<evidence type="ECO:0000256" key="3">
    <source>
        <dbReference type="ARBA" id="ARBA00022448"/>
    </source>
</evidence>
<dbReference type="STRING" id="5364.A0A5C3MMG8"/>
<keyword evidence="3" id="KW-0813">Transport</keyword>
<dbReference type="OrthoDB" id="3261888at2759"/>
<comment type="subcellular location">
    <subcellularLocation>
        <location evidence="1">Endoplasmic reticulum membrane</location>
        <topology evidence="1">Multi-pass membrane protein</topology>
    </subcellularLocation>
</comment>
<keyword evidence="10 12" id="KW-0675">Receptor</keyword>
<evidence type="ECO:0000256" key="9">
    <source>
        <dbReference type="ARBA" id="ARBA00023136"/>
    </source>
</evidence>
<evidence type="ECO:0000256" key="8">
    <source>
        <dbReference type="ARBA" id="ARBA00022989"/>
    </source>
</evidence>
<keyword evidence="5" id="KW-0256">Endoplasmic reticulum</keyword>
<gene>
    <name evidence="12" type="ORF">OE88DRAFT_874800</name>
</gene>
<feature type="transmembrane region" description="Helical" evidence="11">
    <location>
        <begin position="37"/>
        <end position="59"/>
    </location>
</feature>
<dbReference type="GO" id="GO:0006621">
    <property type="term" value="P:protein retention in ER lumen"/>
    <property type="evidence" value="ECO:0007669"/>
    <property type="project" value="InterPro"/>
</dbReference>
<evidence type="ECO:0000313" key="13">
    <source>
        <dbReference type="Proteomes" id="UP000305948"/>
    </source>
</evidence>
<evidence type="ECO:0000313" key="12">
    <source>
        <dbReference type="EMBL" id="TFK46602.1"/>
    </source>
</evidence>
<keyword evidence="13" id="KW-1185">Reference proteome</keyword>
<evidence type="ECO:0000256" key="4">
    <source>
        <dbReference type="ARBA" id="ARBA00022692"/>
    </source>
</evidence>
<dbReference type="AlphaFoldDB" id="A0A5C3MMG8"/>
<keyword evidence="8 11" id="KW-1133">Transmembrane helix</keyword>
<keyword evidence="9 11" id="KW-0472">Membrane</keyword>
<organism evidence="12 13">
    <name type="scientific">Heliocybe sulcata</name>
    <dbReference type="NCBI Taxonomy" id="5364"/>
    <lineage>
        <taxon>Eukaryota</taxon>
        <taxon>Fungi</taxon>
        <taxon>Dikarya</taxon>
        <taxon>Basidiomycota</taxon>
        <taxon>Agaricomycotina</taxon>
        <taxon>Agaricomycetes</taxon>
        <taxon>Gloeophyllales</taxon>
        <taxon>Gloeophyllaceae</taxon>
        <taxon>Heliocybe</taxon>
    </lineage>
</organism>
<keyword evidence="7" id="KW-0653">Protein transport</keyword>
<dbReference type="PANTHER" id="PTHR10585">
    <property type="entry name" value="ER LUMEN PROTEIN RETAINING RECEPTOR"/>
    <property type="match status" value="1"/>
</dbReference>
<feature type="transmembrane region" description="Helical" evidence="11">
    <location>
        <begin position="97"/>
        <end position="119"/>
    </location>
</feature>
<dbReference type="PRINTS" id="PR00660">
    <property type="entry name" value="ERLUMENR"/>
</dbReference>
<dbReference type="InterPro" id="IPR000133">
    <property type="entry name" value="ER_ret_rcpt"/>
</dbReference>
<dbReference type="GO" id="GO:0016192">
    <property type="term" value="P:vesicle-mediated transport"/>
    <property type="evidence" value="ECO:0007669"/>
    <property type="project" value="UniProtKB-KW"/>
</dbReference>
<feature type="transmembrane region" description="Helical" evidence="11">
    <location>
        <begin position="199"/>
        <end position="219"/>
    </location>
</feature>
<dbReference type="Pfam" id="PF00810">
    <property type="entry name" value="ER_lumen_recept"/>
    <property type="match status" value="1"/>
</dbReference>
<evidence type="ECO:0000256" key="7">
    <source>
        <dbReference type="ARBA" id="ARBA00022927"/>
    </source>
</evidence>
<protein>
    <submittedName>
        <fullName evidence="12">ER lumen protein retaining receptor</fullName>
    </submittedName>
</protein>
<proteinExistence type="inferred from homology"/>
<feature type="transmembrane region" description="Helical" evidence="11">
    <location>
        <begin position="171"/>
        <end position="187"/>
    </location>
</feature>
<dbReference type="GO" id="GO:0005789">
    <property type="term" value="C:endoplasmic reticulum membrane"/>
    <property type="evidence" value="ECO:0007669"/>
    <property type="project" value="UniProtKB-SubCell"/>
</dbReference>
<feature type="transmembrane region" description="Helical" evidence="11">
    <location>
        <begin position="65"/>
        <end position="85"/>
    </location>
</feature>
<keyword evidence="4 11" id="KW-0812">Transmembrane</keyword>
<accession>A0A5C3MMG8</accession>
<evidence type="ECO:0000256" key="11">
    <source>
        <dbReference type="SAM" id="Phobius"/>
    </source>
</evidence>
<name>A0A5C3MMG8_9AGAM</name>
<evidence type="ECO:0000256" key="2">
    <source>
        <dbReference type="ARBA" id="ARBA00010120"/>
    </source>
</evidence>
<sequence length="258" mass="29382">MSFTYCAFRMAADASLALTIPVLLYRIHKNGSSNISLSTQIMHCIAFVARYLDLFIMPSMSVYNAFMRFYIILGSLLTVGTLVVSQRPIRTQQRRTTLAQVLSVVLPSLCLAFFVNYNWTPPNGSRLGNMPLGAVMEIAWAFSMYTAALADIPQLMEYGKMEIKDSLLTKYLLLCFAFRGLYLPHWVLRWFDERRFDYIAVFSALVQTLIYIVYGFFIIRHHSRRQMIAADTTVHEVHFSTLEKGAVDEKAAALAEIA</sequence>
<dbReference type="GO" id="GO:0015031">
    <property type="term" value="P:protein transport"/>
    <property type="evidence" value="ECO:0007669"/>
    <property type="project" value="UniProtKB-KW"/>
</dbReference>
<evidence type="ECO:0000256" key="5">
    <source>
        <dbReference type="ARBA" id="ARBA00022824"/>
    </source>
</evidence>